<keyword evidence="3" id="KW-1185">Reference proteome</keyword>
<dbReference type="InterPro" id="IPR050765">
    <property type="entry name" value="Riboflavin_Biosynth_HTPR"/>
</dbReference>
<organism evidence="2 3">
    <name type="scientific">Dyadobacter koreensis</name>
    <dbReference type="NCBI Taxonomy" id="408657"/>
    <lineage>
        <taxon>Bacteria</taxon>
        <taxon>Pseudomonadati</taxon>
        <taxon>Bacteroidota</taxon>
        <taxon>Cytophagia</taxon>
        <taxon>Cytophagales</taxon>
        <taxon>Spirosomataceae</taxon>
        <taxon>Dyadobacter</taxon>
    </lineage>
</organism>
<dbReference type="STRING" id="408657.SAMN04487995_0687"/>
<protein>
    <submittedName>
        <fullName evidence="2">Dihydrofolate reductase</fullName>
    </submittedName>
</protein>
<gene>
    <name evidence="2" type="ORF">SAMN04487995_0687</name>
</gene>
<dbReference type="PANTHER" id="PTHR38011">
    <property type="entry name" value="DIHYDROFOLATE REDUCTASE FAMILY PROTEIN (AFU_ORTHOLOGUE AFUA_8G06820)"/>
    <property type="match status" value="1"/>
</dbReference>
<proteinExistence type="predicted"/>
<feature type="domain" description="Bacterial bifunctional deaminase-reductase C-terminal" evidence="1">
    <location>
        <begin position="2"/>
        <end position="183"/>
    </location>
</feature>
<dbReference type="Gene3D" id="3.40.430.10">
    <property type="entry name" value="Dihydrofolate Reductase, subunit A"/>
    <property type="match status" value="1"/>
</dbReference>
<dbReference type="InterPro" id="IPR002734">
    <property type="entry name" value="RibDG_C"/>
</dbReference>
<dbReference type="RefSeq" id="WP_090331922.1">
    <property type="nucleotide sequence ID" value="NZ_FNXY01000001.1"/>
</dbReference>
<dbReference type="Pfam" id="PF01872">
    <property type="entry name" value="RibD_C"/>
    <property type="match status" value="1"/>
</dbReference>
<dbReference type="SUPFAM" id="SSF53597">
    <property type="entry name" value="Dihydrofolate reductase-like"/>
    <property type="match status" value="1"/>
</dbReference>
<evidence type="ECO:0000259" key="1">
    <source>
        <dbReference type="Pfam" id="PF01872"/>
    </source>
</evidence>
<dbReference type="Proteomes" id="UP000199532">
    <property type="component" value="Unassembled WGS sequence"/>
</dbReference>
<dbReference type="InterPro" id="IPR024072">
    <property type="entry name" value="DHFR-like_dom_sf"/>
</dbReference>
<dbReference type="GO" id="GO:0009231">
    <property type="term" value="P:riboflavin biosynthetic process"/>
    <property type="evidence" value="ECO:0007669"/>
    <property type="project" value="InterPro"/>
</dbReference>
<dbReference type="OrthoDB" id="195113at2"/>
<dbReference type="GO" id="GO:0008703">
    <property type="term" value="F:5-amino-6-(5-phosphoribosylamino)uracil reductase activity"/>
    <property type="evidence" value="ECO:0007669"/>
    <property type="project" value="InterPro"/>
</dbReference>
<accession>A0A1H6QV38</accession>
<reference evidence="2 3" key="1">
    <citation type="submission" date="2016-10" db="EMBL/GenBank/DDBJ databases">
        <authorList>
            <person name="de Groot N.N."/>
        </authorList>
    </citation>
    <scope>NUCLEOTIDE SEQUENCE [LARGE SCALE GENOMIC DNA]</scope>
    <source>
        <strain evidence="2 3">DSM 19938</strain>
    </source>
</reference>
<sequence>MRKVIVSMNVTLDGFMAGPNNELDWHFNYWNDEMAKEAAEQLNKADTILLGRITYAAMAQYWPLQPLNPHFARQDLAFADMMNNYRKIVFSKTLKKAYWNNSRLIKGSVQNEITQLKQEAGKDIIVLGSGSVVSLLVRLNLIDEYQLWVHPLRLAAGKPLFKDSGVKNRLKLIQKKEFTSGVTIYFYIPR</sequence>
<evidence type="ECO:0000313" key="3">
    <source>
        <dbReference type="Proteomes" id="UP000199532"/>
    </source>
</evidence>
<dbReference type="PANTHER" id="PTHR38011:SF11">
    <property type="entry name" value="2,5-DIAMINO-6-RIBOSYLAMINO-4(3H)-PYRIMIDINONE 5'-PHOSPHATE REDUCTASE"/>
    <property type="match status" value="1"/>
</dbReference>
<dbReference type="AlphaFoldDB" id="A0A1H6QV38"/>
<evidence type="ECO:0000313" key="2">
    <source>
        <dbReference type="EMBL" id="SEI43350.1"/>
    </source>
</evidence>
<dbReference type="EMBL" id="FNXY01000001">
    <property type="protein sequence ID" value="SEI43350.1"/>
    <property type="molecule type" value="Genomic_DNA"/>
</dbReference>
<name>A0A1H6QV38_9BACT</name>